<protein>
    <submittedName>
        <fullName evidence="1">Uncharacterized protein</fullName>
    </submittedName>
</protein>
<reference evidence="1 2" key="2">
    <citation type="journal article" date="2011" name="J. Bacteriol.">
        <title>Genomes of three methylotrophs from a single niche uncover genetic and metabolic divergence of Methylophilaceae.</title>
        <authorList>
            <person name="Lapidus A."/>
            <person name="Clum A."/>
            <person name="Labutti K."/>
            <person name="Kaluzhnaya M.G."/>
            <person name="Lim S."/>
            <person name="Beck D.A."/>
            <person name="Glavina Del Rio T."/>
            <person name="Nolan M."/>
            <person name="Mavromatis K."/>
            <person name="Huntemann M."/>
            <person name="Lucas S."/>
            <person name="Lidstrom M.E."/>
            <person name="Ivanova N."/>
            <person name="Chistoserdova L."/>
        </authorList>
    </citation>
    <scope>NUCLEOTIDE SEQUENCE [LARGE SCALE GENOMIC DNA]</scope>
    <source>
        <strain evidence="1 2">301</strain>
    </source>
</reference>
<sequence>MSNDINEKSLPVNSTASAKKLSTSHKIIEAFADKIAPTRHVPHGERLAQLTNEQKLQIQTIEDHAISNFSGMLDELESALGMLRIGHHFGWRTLYILHSKKTIRKYEEILDIKIRDVFAEEGPSAERSIGLALAKKATNFWKAVSGEFKIENRREVK</sequence>
<dbReference type="eggNOG" id="ENOG502ZRXX">
    <property type="taxonomic scope" value="Bacteria"/>
</dbReference>
<gene>
    <name evidence="1" type="ordered locus">M301_2557</name>
</gene>
<dbReference type="EMBL" id="CP002056">
    <property type="protein sequence ID" value="ADI30914.1"/>
    <property type="molecule type" value="Genomic_DNA"/>
</dbReference>
<dbReference type="OrthoDB" id="8562828at2"/>
<dbReference type="AlphaFoldDB" id="D7DNB3"/>
<accession>D7DNB3</accession>
<evidence type="ECO:0000313" key="1">
    <source>
        <dbReference type="EMBL" id="ADI30914.1"/>
    </source>
</evidence>
<dbReference type="Proteomes" id="UP000000383">
    <property type="component" value="Chromosome"/>
</dbReference>
<dbReference type="RefSeq" id="WP_013149221.1">
    <property type="nucleotide sequence ID" value="NC_014207.1"/>
</dbReference>
<dbReference type="HOGENOM" id="CLU_1675843_0_0_4"/>
<dbReference type="STRING" id="666681.M301_2557"/>
<reference evidence="2" key="1">
    <citation type="submission" date="2010-05" db="EMBL/GenBank/DDBJ databases">
        <title>Complete sequence of Methylotenera sp. 301.</title>
        <authorList>
            <person name="Lucas S."/>
            <person name="Copeland A."/>
            <person name="Lapidus A."/>
            <person name="Cheng J.-F."/>
            <person name="Bruce D."/>
            <person name="Goodwin L."/>
            <person name="Pitluck S."/>
            <person name="Clum A."/>
            <person name="Land M."/>
            <person name="Hauser L."/>
            <person name="Kyrpides N."/>
            <person name="Ivanova N."/>
            <person name="Chistoservova L."/>
            <person name="Kalyuzhnaya M."/>
            <person name="Woyke T."/>
        </authorList>
    </citation>
    <scope>NUCLEOTIDE SEQUENCE [LARGE SCALE GENOMIC DNA]</scope>
    <source>
        <strain evidence="2">301</strain>
    </source>
</reference>
<organism evidence="1 2">
    <name type="scientific">Methylotenera versatilis (strain 301)</name>
    <dbReference type="NCBI Taxonomy" id="666681"/>
    <lineage>
        <taxon>Bacteria</taxon>
        <taxon>Pseudomonadati</taxon>
        <taxon>Pseudomonadota</taxon>
        <taxon>Betaproteobacteria</taxon>
        <taxon>Nitrosomonadales</taxon>
        <taxon>Methylophilaceae</taxon>
        <taxon>Methylotenera</taxon>
    </lineage>
</organism>
<name>D7DNB3_METV0</name>
<dbReference type="KEGG" id="meh:M301_2557"/>
<proteinExistence type="predicted"/>
<keyword evidence="2" id="KW-1185">Reference proteome</keyword>
<evidence type="ECO:0000313" key="2">
    <source>
        <dbReference type="Proteomes" id="UP000000383"/>
    </source>
</evidence>